<name>A0ACC1N774_9PEZI</name>
<dbReference type="Proteomes" id="UP001143856">
    <property type="component" value="Unassembled WGS sequence"/>
</dbReference>
<proteinExistence type="predicted"/>
<evidence type="ECO:0000313" key="2">
    <source>
        <dbReference type="Proteomes" id="UP001143856"/>
    </source>
</evidence>
<sequence length="365" mass="40897">MLSTFWQQPRQKHHPQSQPRESVPGTQAPSDSVTQHAQALTWSADSFCPRRPRPRMPSGAALSIDYAVDADGGADPSPFYVAEIEGKGIGLRANRSIAKGEVLMVRTPTLVAQAELVNELEPRVRDMMYAVAMARLPKGRRNAFLAQMGRDVRDKIDVNCFQLFIHGAGEKGASHVTCYPDIARFNHDCRPNVHYRITNTTITTIAVRDIQRGEELTVSYIDVFLPSRERKRTIRSWGFECACALCQGPRNETVASDKRLRRIKQLQDDLNDFKEVKVSAETGAEYTALHEEEGLYGHLGSVYTRAALNSALFGDEKGSREYARRAAEELSLEKGPECADAKAMRGLAEDPRAHWTWGKRRKAEK</sequence>
<protein>
    <submittedName>
        <fullName evidence="1">Uncharacterized protein</fullName>
    </submittedName>
</protein>
<reference evidence="1" key="1">
    <citation type="submission" date="2022-10" db="EMBL/GenBank/DDBJ databases">
        <title>Genome Sequence of Xylaria curta.</title>
        <authorList>
            <person name="Buettner E."/>
        </authorList>
    </citation>
    <scope>NUCLEOTIDE SEQUENCE</scope>
    <source>
        <strain evidence="1">Babe10</strain>
    </source>
</reference>
<gene>
    <name evidence="1" type="ORF">NUW58_g8527</name>
</gene>
<dbReference type="EMBL" id="JAPDGR010002643">
    <property type="protein sequence ID" value="KAJ2974848.1"/>
    <property type="molecule type" value="Genomic_DNA"/>
</dbReference>
<organism evidence="1 2">
    <name type="scientific">Xylaria curta</name>
    <dbReference type="NCBI Taxonomy" id="42375"/>
    <lineage>
        <taxon>Eukaryota</taxon>
        <taxon>Fungi</taxon>
        <taxon>Dikarya</taxon>
        <taxon>Ascomycota</taxon>
        <taxon>Pezizomycotina</taxon>
        <taxon>Sordariomycetes</taxon>
        <taxon>Xylariomycetidae</taxon>
        <taxon>Xylariales</taxon>
        <taxon>Xylariaceae</taxon>
        <taxon>Xylaria</taxon>
    </lineage>
</organism>
<comment type="caution">
    <text evidence="1">The sequence shown here is derived from an EMBL/GenBank/DDBJ whole genome shotgun (WGS) entry which is preliminary data.</text>
</comment>
<accession>A0ACC1N774</accession>
<keyword evidence="2" id="KW-1185">Reference proteome</keyword>
<evidence type="ECO:0000313" key="1">
    <source>
        <dbReference type="EMBL" id="KAJ2974848.1"/>
    </source>
</evidence>